<dbReference type="RefSeq" id="WP_038370976.1">
    <property type="nucleotide sequence ID" value="NZ_KK069989.1"/>
</dbReference>
<dbReference type="PANTHER" id="PTHR37807:SF3">
    <property type="entry name" value="OS07G0160300 PROTEIN"/>
    <property type="match status" value="1"/>
</dbReference>
<sequence>MGWVIQMAGPPGSGKSTIAAALGARYRIPVLDVDVIKSSLLEAGIAIADVGPVAYRVLRDLAPAMAEQSGSVILDSPCHHPEVLQAGQRLGEAVGAPFVVIECWSDDLGLLDRRIRARRALRSQRRSVADGPVDLPEAPDPRATFEGWMTGSLVPETGHLRVDAQQPPEVAVRAVDEFLAGLGVTEEQ</sequence>
<accession>Z9JXG9</accession>
<evidence type="ECO:0008006" key="3">
    <source>
        <dbReference type="Google" id="ProtNLM"/>
    </source>
</evidence>
<dbReference type="OrthoDB" id="3819922at2"/>
<dbReference type="InterPro" id="IPR027417">
    <property type="entry name" value="P-loop_NTPase"/>
</dbReference>
<dbReference type="Gene3D" id="3.40.50.300">
    <property type="entry name" value="P-loop containing nucleotide triphosphate hydrolases"/>
    <property type="match status" value="1"/>
</dbReference>
<organism evidence="1 2">
    <name type="scientific">Brachybacterium phenoliresistens</name>
    <dbReference type="NCBI Taxonomy" id="396014"/>
    <lineage>
        <taxon>Bacteria</taxon>
        <taxon>Bacillati</taxon>
        <taxon>Actinomycetota</taxon>
        <taxon>Actinomycetes</taxon>
        <taxon>Micrococcales</taxon>
        <taxon>Dermabacteraceae</taxon>
        <taxon>Brachybacterium</taxon>
    </lineage>
</organism>
<dbReference type="HOGENOM" id="CLU_101476_0_0_11"/>
<keyword evidence="2" id="KW-1185">Reference proteome</keyword>
<dbReference type="PATRIC" id="fig|396014.3.peg.1024"/>
<dbReference type="EMBL" id="JDYK01000003">
    <property type="protein sequence ID" value="EWS82491.1"/>
    <property type="molecule type" value="Genomic_DNA"/>
</dbReference>
<gene>
    <name evidence="1" type="ORF">BF93_12585</name>
</gene>
<dbReference type="AlphaFoldDB" id="Z9JXG9"/>
<name>Z9JXG9_9MICO</name>
<dbReference type="Proteomes" id="UP000023067">
    <property type="component" value="Unassembled WGS sequence"/>
</dbReference>
<dbReference type="SUPFAM" id="SSF52540">
    <property type="entry name" value="P-loop containing nucleoside triphosphate hydrolases"/>
    <property type="match status" value="1"/>
</dbReference>
<dbReference type="eggNOG" id="COG0645">
    <property type="taxonomic scope" value="Bacteria"/>
</dbReference>
<dbReference type="PANTHER" id="PTHR37807">
    <property type="entry name" value="OS07G0160300 PROTEIN"/>
    <property type="match status" value="1"/>
</dbReference>
<dbReference type="Pfam" id="PF13671">
    <property type="entry name" value="AAA_33"/>
    <property type="match status" value="1"/>
</dbReference>
<proteinExistence type="predicted"/>
<evidence type="ECO:0000313" key="2">
    <source>
        <dbReference type="Proteomes" id="UP000023067"/>
    </source>
</evidence>
<evidence type="ECO:0000313" key="1">
    <source>
        <dbReference type="EMBL" id="EWS82491.1"/>
    </source>
</evidence>
<reference evidence="1 2" key="1">
    <citation type="submission" date="2014-02" db="EMBL/GenBank/DDBJ databases">
        <title>Genome sequence of Brachybacterium phenoliresistens strain W13A50.</title>
        <authorList>
            <person name="Wang X."/>
        </authorList>
    </citation>
    <scope>NUCLEOTIDE SEQUENCE [LARGE SCALE GENOMIC DNA]</scope>
    <source>
        <strain evidence="1 2">W13A50</strain>
    </source>
</reference>
<protein>
    <recommendedName>
        <fullName evidence="3">ATP-binding protein</fullName>
    </recommendedName>
</protein>
<dbReference type="STRING" id="396014.BF93_12585"/>
<comment type="caution">
    <text evidence="1">The sequence shown here is derived from an EMBL/GenBank/DDBJ whole genome shotgun (WGS) entry which is preliminary data.</text>
</comment>